<evidence type="ECO:0000313" key="3">
    <source>
        <dbReference type="EMBL" id="THW54582.1"/>
    </source>
</evidence>
<dbReference type="GO" id="GO:0016887">
    <property type="term" value="F:ATP hydrolysis activity"/>
    <property type="evidence" value="ECO:0007669"/>
    <property type="project" value="InterPro"/>
</dbReference>
<accession>A0A4S8YJC1</accession>
<dbReference type="PANTHER" id="PTHR46411">
    <property type="entry name" value="FAMILY ATPASE, PUTATIVE-RELATED"/>
    <property type="match status" value="1"/>
</dbReference>
<proteinExistence type="predicted"/>
<dbReference type="Gene3D" id="3.40.50.300">
    <property type="entry name" value="P-loop containing nucleotide triphosphate hydrolases"/>
    <property type="match status" value="1"/>
</dbReference>
<organism evidence="3 4">
    <name type="scientific">Aureobasidium pullulans</name>
    <name type="common">Black yeast</name>
    <name type="synonym">Pullularia pullulans</name>
    <dbReference type="NCBI Taxonomy" id="5580"/>
    <lineage>
        <taxon>Eukaryota</taxon>
        <taxon>Fungi</taxon>
        <taxon>Dikarya</taxon>
        <taxon>Ascomycota</taxon>
        <taxon>Pezizomycotina</taxon>
        <taxon>Dothideomycetes</taxon>
        <taxon>Dothideomycetidae</taxon>
        <taxon>Dothideales</taxon>
        <taxon>Saccotheciaceae</taxon>
        <taxon>Aureobasidium</taxon>
    </lineage>
</organism>
<dbReference type="SMART" id="SM00382">
    <property type="entry name" value="AAA"/>
    <property type="match status" value="1"/>
</dbReference>
<feature type="region of interest" description="Disordered" evidence="1">
    <location>
        <begin position="359"/>
        <end position="380"/>
    </location>
</feature>
<dbReference type="Proteomes" id="UP000310421">
    <property type="component" value="Unassembled WGS sequence"/>
</dbReference>
<protein>
    <submittedName>
        <fullName evidence="3">P-loop containing nucleoside triphosphate hydrolase protein</fullName>
    </submittedName>
</protein>
<evidence type="ECO:0000313" key="4">
    <source>
        <dbReference type="Proteomes" id="UP000310421"/>
    </source>
</evidence>
<feature type="domain" description="AAA+ ATPase" evidence="2">
    <location>
        <begin position="461"/>
        <end position="592"/>
    </location>
</feature>
<evidence type="ECO:0000259" key="2">
    <source>
        <dbReference type="SMART" id="SM00382"/>
    </source>
</evidence>
<dbReference type="InterPro" id="IPR056599">
    <property type="entry name" value="AAA_lid_fung"/>
</dbReference>
<dbReference type="GO" id="GO:0005524">
    <property type="term" value="F:ATP binding"/>
    <property type="evidence" value="ECO:0007669"/>
    <property type="project" value="InterPro"/>
</dbReference>
<dbReference type="SUPFAM" id="SSF52540">
    <property type="entry name" value="P-loop containing nucleoside triphosphate hydrolases"/>
    <property type="match status" value="1"/>
</dbReference>
<name>A0A4S8YJC1_AURPU</name>
<comment type="caution">
    <text evidence="3">The sequence shown here is derived from an EMBL/GenBank/DDBJ whole genome shotgun (WGS) entry which is preliminary data.</text>
</comment>
<dbReference type="PANTHER" id="PTHR46411:SF2">
    <property type="entry name" value="AAA+ ATPASE DOMAIN-CONTAINING PROTEIN"/>
    <property type="match status" value="1"/>
</dbReference>
<dbReference type="AlphaFoldDB" id="A0A4S8YJC1"/>
<dbReference type="InterPro" id="IPR027417">
    <property type="entry name" value="P-loop_NTPase"/>
</dbReference>
<dbReference type="InterPro" id="IPR003593">
    <property type="entry name" value="AAA+_ATPase"/>
</dbReference>
<feature type="region of interest" description="Disordered" evidence="1">
    <location>
        <begin position="1"/>
        <end position="53"/>
    </location>
</feature>
<dbReference type="EMBL" id="QZAN01000244">
    <property type="protein sequence ID" value="THW54582.1"/>
    <property type="molecule type" value="Genomic_DNA"/>
</dbReference>
<evidence type="ECO:0000256" key="1">
    <source>
        <dbReference type="SAM" id="MobiDB-lite"/>
    </source>
</evidence>
<keyword evidence="3" id="KW-0378">Hydrolase</keyword>
<gene>
    <name evidence="3" type="ORF">D6D20_10109</name>
</gene>
<dbReference type="Pfam" id="PF00004">
    <property type="entry name" value="AAA"/>
    <property type="match status" value="1"/>
</dbReference>
<sequence length="694" mass="78252">MALDSSGDSDPPLARRRPRKSAPREPMPKRVVQVAREATDDGLGDPQNLSASPQSQSASFVIVHIVECLKLDHHKDHVGRSYYMDVPRLFAGDSKAIALRGKNNIALDETGPASFVVYRTYDCAAYQRLCEPLFETLASAEQRSKMPLTVQAHLSVLPSDGPLAAPEHESIEEFQGRMLDAVRALDLTCDWHLSSNHDHASDWSLEAPYNEIFHCRDTLQTCRSTFDPLDLPYIDCLVGYVSARMAADYKEADDLFERGKVSEKHLPKLFRLHDRVITKIDGEEVAALCYSVQIGISRRIRLGCRLWAFDGLFRTKSEALIVSWPHEADTPVLGSIPITQLFVYPRRYGEEGLRERLIGRGNDDSGQDAMGKDDIGKTAMESNEPPSDDFLLCLPAKVPAYWFLKKRWVTLNVRHITDVVWEESAFETLVLDAHKKEMLKALVTTHDLDMQPLDLIEGKGNGLILLLHGPPGTGKTLTAEGVAEGVAELTHKPLYRVTCGDIGTKPAIVERYLDSVLHIGRTWGCVVLLDEADVFLEERTLADLERNALVSIFLRVLEYYEGILILTTNRVGMFDEAFKSRVQLAIHFPSLGQEQRLQIWSNFIESMENEVDIRGIRRMYTMLSMAPLNGRQIRNTIKTARQLALFKKEVMGYTRLQETIKISNEFEDYIQQAMGQTHAQRAVDTSMRAPEQTE</sequence>
<reference evidence="3 4" key="1">
    <citation type="submission" date="2018-10" db="EMBL/GenBank/DDBJ databases">
        <title>Fifty Aureobasidium pullulans genomes reveal a recombining polyextremotolerant generalist.</title>
        <authorList>
            <person name="Gostincar C."/>
            <person name="Turk M."/>
            <person name="Zajc J."/>
            <person name="Gunde-Cimerman N."/>
        </authorList>
    </citation>
    <scope>NUCLEOTIDE SEQUENCE [LARGE SCALE GENOMIC DNA]</scope>
    <source>
        <strain evidence="3 4">EXF-10751</strain>
    </source>
</reference>
<dbReference type="Pfam" id="PF23232">
    <property type="entry name" value="AAA_lid_13"/>
    <property type="match status" value="1"/>
</dbReference>
<dbReference type="CDD" id="cd19481">
    <property type="entry name" value="RecA-like_protease"/>
    <property type="match status" value="1"/>
</dbReference>
<dbReference type="InterPro" id="IPR003959">
    <property type="entry name" value="ATPase_AAA_core"/>
</dbReference>